<proteinExistence type="inferred from homology"/>
<evidence type="ECO:0000313" key="16">
    <source>
        <dbReference type="Proteomes" id="UP001148018"/>
    </source>
</evidence>
<dbReference type="InterPro" id="IPR000586">
    <property type="entry name" value="Somatstn_rcpt"/>
</dbReference>
<feature type="transmembrane region" description="Helical" evidence="13">
    <location>
        <begin position="293"/>
        <end position="314"/>
    </location>
</feature>
<dbReference type="GO" id="GO:0004994">
    <property type="term" value="F:somatostatin receptor activity"/>
    <property type="evidence" value="ECO:0007669"/>
    <property type="project" value="InterPro"/>
</dbReference>
<dbReference type="Pfam" id="PF00001">
    <property type="entry name" value="7tm_1"/>
    <property type="match status" value="1"/>
</dbReference>
<dbReference type="OrthoDB" id="6076970at2759"/>
<feature type="transmembrane region" description="Helical" evidence="13">
    <location>
        <begin position="50"/>
        <end position="71"/>
    </location>
</feature>
<evidence type="ECO:0000256" key="7">
    <source>
        <dbReference type="ARBA" id="ARBA00023157"/>
    </source>
</evidence>
<evidence type="ECO:0000256" key="2">
    <source>
        <dbReference type="ARBA" id="ARBA00022475"/>
    </source>
</evidence>
<dbReference type="Proteomes" id="UP001148018">
    <property type="component" value="Unassembled WGS sequence"/>
</dbReference>
<evidence type="ECO:0000256" key="3">
    <source>
        <dbReference type="ARBA" id="ARBA00022692"/>
    </source>
</evidence>
<keyword evidence="4 13" id="KW-1133">Transmembrane helix</keyword>
<evidence type="ECO:0000256" key="13">
    <source>
        <dbReference type="SAM" id="Phobius"/>
    </source>
</evidence>
<dbReference type="PRINTS" id="PR00237">
    <property type="entry name" value="GPCRRHODOPSN"/>
</dbReference>
<accession>A0A9Q0EZX0</accession>
<dbReference type="PANTHER" id="PTHR24229:SF77">
    <property type="entry name" value="SI:ZFOS-169G10.2"/>
    <property type="match status" value="1"/>
</dbReference>
<evidence type="ECO:0000256" key="6">
    <source>
        <dbReference type="ARBA" id="ARBA00023136"/>
    </source>
</evidence>
<dbReference type="SUPFAM" id="SSF81321">
    <property type="entry name" value="Family A G protein-coupled receptor-like"/>
    <property type="match status" value="1"/>
</dbReference>
<feature type="domain" description="G-protein coupled receptors family 1 profile" evidence="14">
    <location>
        <begin position="62"/>
        <end position="311"/>
    </location>
</feature>
<evidence type="ECO:0000256" key="9">
    <source>
        <dbReference type="ARBA" id="ARBA00023180"/>
    </source>
</evidence>
<evidence type="ECO:0000256" key="8">
    <source>
        <dbReference type="ARBA" id="ARBA00023170"/>
    </source>
</evidence>
<dbReference type="Gene3D" id="1.20.1070.10">
    <property type="entry name" value="Rhodopsin 7-helix transmembrane proteins"/>
    <property type="match status" value="1"/>
</dbReference>
<keyword evidence="3 11" id="KW-0812">Transmembrane</keyword>
<evidence type="ECO:0000256" key="12">
    <source>
        <dbReference type="SAM" id="MobiDB-lite"/>
    </source>
</evidence>
<feature type="transmembrane region" description="Helical" evidence="13">
    <location>
        <begin position="166"/>
        <end position="185"/>
    </location>
</feature>
<dbReference type="GO" id="GO:0043005">
    <property type="term" value="C:neuron projection"/>
    <property type="evidence" value="ECO:0007669"/>
    <property type="project" value="TreeGrafter"/>
</dbReference>
<evidence type="ECO:0000256" key="5">
    <source>
        <dbReference type="ARBA" id="ARBA00023040"/>
    </source>
</evidence>
<dbReference type="PRINTS" id="PR00246">
    <property type="entry name" value="SOMATOSTATNR"/>
</dbReference>
<dbReference type="AlphaFoldDB" id="A0A9Q0EZX0"/>
<keyword evidence="7" id="KW-1015">Disulfide bond</keyword>
<keyword evidence="2" id="KW-1003">Cell membrane</keyword>
<feature type="compositionally biased region" description="Gly residues" evidence="12">
    <location>
        <begin position="376"/>
        <end position="386"/>
    </location>
</feature>
<organism evidence="15 16">
    <name type="scientific">Muraenolepis orangiensis</name>
    <name type="common">Patagonian moray cod</name>
    <dbReference type="NCBI Taxonomy" id="630683"/>
    <lineage>
        <taxon>Eukaryota</taxon>
        <taxon>Metazoa</taxon>
        <taxon>Chordata</taxon>
        <taxon>Craniata</taxon>
        <taxon>Vertebrata</taxon>
        <taxon>Euteleostomi</taxon>
        <taxon>Actinopterygii</taxon>
        <taxon>Neopterygii</taxon>
        <taxon>Teleostei</taxon>
        <taxon>Neoteleostei</taxon>
        <taxon>Acanthomorphata</taxon>
        <taxon>Zeiogadaria</taxon>
        <taxon>Gadariae</taxon>
        <taxon>Gadiformes</taxon>
        <taxon>Muraenolepidoidei</taxon>
        <taxon>Muraenolepididae</taxon>
        <taxon>Muraenolepis</taxon>
    </lineage>
</organism>
<dbReference type="PANTHER" id="PTHR24229">
    <property type="entry name" value="NEUROPEPTIDES RECEPTOR"/>
    <property type="match status" value="1"/>
</dbReference>
<feature type="region of interest" description="Disordered" evidence="12">
    <location>
        <begin position="337"/>
        <end position="468"/>
    </location>
</feature>
<feature type="transmembrane region" description="Helical" evidence="13">
    <location>
        <begin position="83"/>
        <end position="102"/>
    </location>
</feature>
<dbReference type="GO" id="GO:0005886">
    <property type="term" value="C:plasma membrane"/>
    <property type="evidence" value="ECO:0007669"/>
    <property type="project" value="UniProtKB-SubCell"/>
</dbReference>
<keyword evidence="9" id="KW-0325">Glycoprotein</keyword>
<reference evidence="15" key="1">
    <citation type="submission" date="2022-07" db="EMBL/GenBank/DDBJ databases">
        <title>Chromosome-level genome of Muraenolepis orangiensis.</title>
        <authorList>
            <person name="Kim J."/>
        </authorList>
    </citation>
    <scope>NUCLEOTIDE SEQUENCE</scope>
    <source>
        <strain evidence="15">KU_S4_2022</strain>
        <tissue evidence="15">Muscle</tissue>
    </source>
</reference>
<comment type="subcellular location">
    <subcellularLocation>
        <location evidence="1">Cell membrane</location>
        <topology evidence="1">Multi-pass membrane protein</topology>
    </subcellularLocation>
</comment>
<evidence type="ECO:0000259" key="14">
    <source>
        <dbReference type="PROSITE" id="PS50262"/>
    </source>
</evidence>
<feature type="transmembrane region" description="Helical" evidence="13">
    <location>
        <begin position="255"/>
        <end position="273"/>
    </location>
</feature>
<evidence type="ECO:0000256" key="11">
    <source>
        <dbReference type="RuleBase" id="RU000688"/>
    </source>
</evidence>
<protein>
    <recommendedName>
        <fullName evidence="14">G-protein coupled receptors family 1 profile domain-containing protein</fullName>
    </recommendedName>
</protein>
<keyword evidence="8 11" id="KW-0675">Receptor</keyword>
<dbReference type="GO" id="GO:0042923">
    <property type="term" value="F:neuropeptide binding"/>
    <property type="evidence" value="ECO:0007669"/>
    <property type="project" value="TreeGrafter"/>
</dbReference>
<feature type="compositionally biased region" description="Basic and acidic residues" evidence="12">
    <location>
        <begin position="395"/>
        <end position="412"/>
    </location>
</feature>
<dbReference type="InterPro" id="IPR000276">
    <property type="entry name" value="GPCR_Rhodpsn"/>
</dbReference>
<keyword evidence="10 11" id="KW-0807">Transducer</keyword>
<name>A0A9Q0EZX0_9TELE</name>
<dbReference type="PROSITE" id="PS50262">
    <property type="entry name" value="G_PROTEIN_RECEP_F1_2"/>
    <property type="match status" value="1"/>
</dbReference>
<dbReference type="EMBL" id="JANIIK010000034">
    <property type="protein sequence ID" value="KAJ3615365.1"/>
    <property type="molecule type" value="Genomic_DNA"/>
</dbReference>
<keyword evidence="6 13" id="KW-0472">Membrane</keyword>
<dbReference type="PROSITE" id="PS00237">
    <property type="entry name" value="G_PROTEIN_RECEP_F1_1"/>
    <property type="match status" value="1"/>
</dbReference>
<comment type="caution">
    <text evidence="15">The sequence shown here is derived from an EMBL/GenBank/DDBJ whole genome shotgun (WGS) entry which is preliminary data.</text>
</comment>
<evidence type="ECO:0000313" key="15">
    <source>
        <dbReference type="EMBL" id="KAJ3615365.1"/>
    </source>
</evidence>
<feature type="transmembrane region" description="Helical" evidence="13">
    <location>
        <begin position="128"/>
        <end position="145"/>
    </location>
</feature>
<keyword evidence="16" id="KW-1185">Reference proteome</keyword>
<dbReference type="SMART" id="SM01381">
    <property type="entry name" value="7TM_GPCR_Srsx"/>
    <property type="match status" value="1"/>
</dbReference>
<evidence type="ECO:0000256" key="10">
    <source>
        <dbReference type="ARBA" id="ARBA00023224"/>
    </source>
</evidence>
<dbReference type="InterPro" id="IPR017452">
    <property type="entry name" value="GPCR_Rhodpsn_7TM"/>
</dbReference>
<comment type="similarity">
    <text evidence="11">Belongs to the G-protein coupled receptor 1 family.</text>
</comment>
<gene>
    <name evidence="15" type="ORF">NHX12_018931</name>
</gene>
<evidence type="ECO:0000256" key="1">
    <source>
        <dbReference type="ARBA" id="ARBA00004651"/>
    </source>
</evidence>
<dbReference type="FunFam" id="1.20.1070.10:FF:000039">
    <property type="entry name" value="somatostatin receptor type 2"/>
    <property type="match status" value="1"/>
</dbReference>
<keyword evidence="5 11" id="KW-0297">G-protein coupled receptor</keyword>
<evidence type="ECO:0000256" key="4">
    <source>
        <dbReference type="ARBA" id="ARBA00022989"/>
    </source>
</evidence>
<feature type="compositionally biased region" description="Acidic residues" evidence="12">
    <location>
        <begin position="366"/>
        <end position="375"/>
    </location>
</feature>
<feature type="transmembrane region" description="Helical" evidence="13">
    <location>
        <begin position="205"/>
        <end position="234"/>
    </location>
</feature>
<sequence>MEFIIQNTSFPLDGSALTPNVSWGNLTRLGPDHTEPPGPLPSVAAVLVPLIYAAVCAVGLAGNTLVIYVALRYTRPASATDIYVLNLAVADELFVLGLPFLAVQNALLSWPFGAVACRAVLTVDAVDQFTGVFCLTAMSVDRYLAVARPVRSAHWRRPRVARAVSACVWATSVVVALPVVVFAGVRRNDGTCSIVWPEPAEVWKATFIVYTSAVGFLCPLLVICLCYLLIVIKVRSAGKRVRLTSSRHRKSERKVTRMVVVVVAVFVLCWLPFYTLNIVNLLVVLPGHLRGLYFFVVALSYANSCANPILYGFLSDSFRRGFRKALCRSSRRVENHGQVELQLHPPDRNRRRAGSGEVQGCHEEEKKEEEEEYDDGGGGGGGGAGSRGMCRVGRKGKEGEGAGADVRTDRSPEVGSNASSAPGQMPGRGDEPARPSQAGCTLVSEAEIVSSGPPGTVDHSGVLEVSYL</sequence>